<feature type="transmembrane region" description="Helical" evidence="1">
    <location>
        <begin position="285"/>
        <end position="307"/>
    </location>
</feature>
<dbReference type="PANTHER" id="PTHR12242:SF1">
    <property type="entry name" value="MYND-TYPE DOMAIN-CONTAINING PROTEIN"/>
    <property type="match status" value="1"/>
</dbReference>
<evidence type="ECO:0000256" key="1">
    <source>
        <dbReference type="SAM" id="Phobius"/>
    </source>
</evidence>
<dbReference type="AlphaFoldDB" id="A0AAW1Q7I7"/>
<keyword evidence="1" id="KW-0472">Membrane</keyword>
<keyword evidence="1" id="KW-1133">Transmembrane helix</keyword>
<feature type="transmembrane region" description="Helical" evidence="1">
    <location>
        <begin position="118"/>
        <end position="139"/>
    </location>
</feature>
<evidence type="ECO:0000313" key="3">
    <source>
        <dbReference type="Proteomes" id="UP001489004"/>
    </source>
</evidence>
<dbReference type="Proteomes" id="UP001489004">
    <property type="component" value="Unassembled WGS sequence"/>
</dbReference>
<dbReference type="EMBL" id="JALJOR010000004">
    <property type="protein sequence ID" value="KAK9818034.1"/>
    <property type="molecule type" value="Genomic_DNA"/>
</dbReference>
<feature type="transmembrane region" description="Helical" evidence="1">
    <location>
        <begin position="247"/>
        <end position="265"/>
    </location>
</feature>
<comment type="caution">
    <text evidence="2">The sequence shown here is derived from an EMBL/GenBank/DDBJ whole genome shotgun (WGS) entry which is preliminary data.</text>
</comment>
<keyword evidence="3" id="KW-1185">Reference proteome</keyword>
<organism evidence="2 3">
    <name type="scientific">[Myrmecia] bisecta</name>
    <dbReference type="NCBI Taxonomy" id="41462"/>
    <lineage>
        <taxon>Eukaryota</taxon>
        <taxon>Viridiplantae</taxon>
        <taxon>Chlorophyta</taxon>
        <taxon>core chlorophytes</taxon>
        <taxon>Trebouxiophyceae</taxon>
        <taxon>Trebouxiales</taxon>
        <taxon>Trebouxiaceae</taxon>
        <taxon>Myrmecia</taxon>
    </lineage>
</organism>
<feature type="transmembrane region" description="Helical" evidence="1">
    <location>
        <begin position="80"/>
        <end position="98"/>
    </location>
</feature>
<evidence type="ECO:0000313" key="2">
    <source>
        <dbReference type="EMBL" id="KAK9818034.1"/>
    </source>
</evidence>
<protein>
    <submittedName>
        <fullName evidence="2">Uncharacterized protein</fullName>
    </submittedName>
</protein>
<accession>A0AAW1Q7I7</accession>
<gene>
    <name evidence="2" type="ORF">WJX72_006010</name>
</gene>
<keyword evidence="1" id="KW-0812">Transmembrane</keyword>
<proteinExistence type="predicted"/>
<feature type="transmembrane region" description="Helical" evidence="1">
    <location>
        <begin position="6"/>
        <end position="24"/>
    </location>
</feature>
<reference evidence="2 3" key="1">
    <citation type="journal article" date="2024" name="Nat. Commun.">
        <title>Phylogenomics reveals the evolutionary origins of lichenization in chlorophyte algae.</title>
        <authorList>
            <person name="Puginier C."/>
            <person name="Libourel C."/>
            <person name="Otte J."/>
            <person name="Skaloud P."/>
            <person name="Haon M."/>
            <person name="Grisel S."/>
            <person name="Petersen M."/>
            <person name="Berrin J.G."/>
            <person name="Delaux P.M."/>
            <person name="Dal Grande F."/>
            <person name="Keller J."/>
        </authorList>
    </citation>
    <scope>NUCLEOTIDE SEQUENCE [LARGE SCALE GENOMIC DNA]</scope>
    <source>
        <strain evidence="2 3">SAG 2043</strain>
    </source>
</reference>
<dbReference type="GO" id="GO:0016020">
    <property type="term" value="C:membrane"/>
    <property type="evidence" value="ECO:0007669"/>
    <property type="project" value="TreeGrafter"/>
</dbReference>
<sequence>MSAGIAAAAIIIVVVSNFLCYVAHEKSLLHAKLRLPRLLFITNRAAWVDSKQLPNTYWAFDLLDPAHLVTSLWVPDQAVLTLRILTLVYWIVTLIVEGTTGDGFGDKPHEWPTFFTNWTFVLFGIWALMGIAVSSIRVFSRSPHERLKLADSSAPVSAAVGSDPEYAQNQDAVKAAALSKWTILDKAYCFVAETNVAATLFLSGFYWAFLYKGGPVAVDNVLKHGTNNIFTLLDVCMSRLPFVSYHYQVLLWYGTLYISFMWIYFGDSERWVYDVLDWNKSSSLVLYLLLPIFIFAAFLIWCSIAAVREALGRHVPKQHCVFGL</sequence>
<dbReference type="PANTHER" id="PTHR12242">
    <property type="entry name" value="OS02G0130600 PROTEIN-RELATED"/>
    <property type="match status" value="1"/>
</dbReference>
<name>A0AAW1Q7I7_9CHLO</name>